<protein>
    <submittedName>
        <fullName evidence="3">Uncharacterized protein</fullName>
    </submittedName>
</protein>
<proteinExistence type="predicted"/>
<evidence type="ECO:0000313" key="4">
    <source>
        <dbReference type="Proteomes" id="UP001204151"/>
    </source>
</evidence>
<evidence type="ECO:0000256" key="2">
    <source>
        <dbReference type="SAM" id="Phobius"/>
    </source>
</evidence>
<evidence type="ECO:0000313" key="3">
    <source>
        <dbReference type="EMBL" id="MCS0584238.1"/>
    </source>
</evidence>
<keyword evidence="4" id="KW-1185">Reference proteome</keyword>
<comment type="caution">
    <text evidence="3">The sequence shown here is derived from an EMBL/GenBank/DDBJ whole genome shotgun (WGS) entry which is preliminary data.</text>
</comment>
<feature type="compositionally biased region" description="Basic and acidic residues" evidence="1">
    <location>
        <begin position="326"/>
        <end position="336"/>
    </location>
</feature>
<evidence type="ECO:0000256" key="1">
    <source>
        <dbReference type="SAM" id="MobiDB-lite"/>
    </source>
</evidence>
<accession>A0ABT1ZWC5</accession>
<keyword evidence="2" id="KW-1133">Transmembrane helix</keyword>
<organism evidence="3 4">
    <name type="scientific">Massilia pinisoli</name>
    <dbReference type="NCBI Taxonomy" id="1772194"/>
    <lineage>
        <taxon>Bacteria</taxon>
        <taxon>Pseudomonadati</taxon>
        <taxon>Pseudomonadota</taxon>
        <taxon>Betaproteobacteria</taxon>
        <taxon>Burkholderiales</taxon>
        <taxon>Oxalobacteraceae</taxon>
        <taxon>Telluria group</taxon>
        <taxon>Massilia</taxon>
    </lineage>
</organism>
<reference evidence="3 4" key="1">
    <citation type="submission" date="2022-08" db="EMBL/GenBank/DDBJ databases">
        <title>Reclassification of Massilia species as members of the genera Telluria, Duganella, Pseudoduganella, Mokoshia gen. nov. and Zemynaea gen. nov. using orthogonal and non-orthogonal genome-based approaches.</title>
        <authorList>
            <person name="Bowman J.P."/>
        </authorList>
    </citation>
    <scope>NUCLEOTIDE SEQUENCE [LARGE SCALE GENOMIC DNA]</scope>
    <source>
        <strain evidence="3 4">JCM 31316</strain>
    </source>
</reference>
<gene>
    <name evidence="3" type="ORF">NX784_21830</name>
</gene>
<feature type="transmembrane region" description="Helical" evidence="2">
    <location>
        <begin position="277"/>
        <end position="295"/>
    </location>
</feature>
<dbReference type="RefSeq" id="WP_258818800.1">
    <property type="nucleotide sequence ID" value="NZ_JANUGW010000019.1"/>
</dbReference>
<keyword evidence="2" id="KW-0812">Transmembrane</keyword>
<name>A0ABT1ZWC5_9BURK</name>
<dbReference type="EMBL" id="JANUGW010000019">
    <property type="protein sequence ID" value="MCS0584238.1"/>
    <property type="molecule type" value="Genomic_DNA"/>
</dbReference>
<feature type="region of interest" description="Disordered" evidence="1">
    <location>
        <begin position="315"/>
        <end position="336"/>
    </location>
</feature>
<dbReference type="Proteomes" id="UP001204151">
    <property type="component" value="Unassembled WGS sequence"/>
</dbReference>
<sequence>MPAFIHLHNRTINAPSPLQINGNIAFFTAPIMDTSEFLTSGDGKIWQLRFFIGSAFAKTLYVEFSDDVAGKILGRACWCDNGKDAKNDAGLLPDASLFLRKNANTLTFAKGVRLSADRTLLVDRDGFAYFSGDNDQFKRIVLCQALALAYIEVFKTCMADTTKSVRDNRTDETIALYENILRFNAAYYFTLPVLVDRHELFAAWKVLCEHYHLKVLSEELTQQLSGVAALLSDQREKQTAADDAQRQTEEAALRALEKQALGKQKAREDKADKRRGYLLSFAGLFLTAMSLLSLFQLTPTQFFDNVAQWKHWMSPSGAGATAGTAEKADGARKAKG</sequence>
<keyword evidence="2" id="KW-0472">Membrane</keyword>